<accession>A0A915EA91</accession>
<dbReference type="GO" id="GO:0005730">
    <property type="term" value="C:nucleolus"/>
    <property type="evidence" value="ECO:0007669"/>
    <property type="project" value="UniProtKB-SubCell"/>
</dbReference>
<dbReference type="WBParaSite" id="jg4523">
    <property type="protein sequence ID" value="jg4523"/>
    <property type="gene ID" value="jg4523"/>
</dbReference>
<evidence type="ECO:0000313" key="7">
    <source>
        <dbReference type="WBParaSite" id="jg4523"/>
    </source>
</evidence>
<dbReference type="InterPro" id="IPR000504">
    <property type="entry name" value="RRM_dom"/>
</dbReference>
<dbReference type="Gene3D" id="3.30.70.330">
    <property type="match status" value="1"/>
</dbReference>
<name>A0A915EA91_9BILA</name>
<comment type="subcellular location">
    <subcellularLocation>
        <location evidence="1">Nucleus</location>
        <location evidence="1">Nucleolus</location>
    </subcellularLocation>
</comment>
<dbReference type="InterPro" id="IPR035979">
    <property type="entry name" value="RBD_domain_sf"/>
</dbReference>
<evidence type="ECO:0000256" key="3">
    <source>
        <dbReference type="ARBA" id="ARBA00023242"/>
    </source>
</evidence>
<evidence type="ECO:0000256" key="1">
    <source>
        <dbReference type="ARBA" id="ARBA00004604"/>
    </source>
</evidence>
<dbReference type="InterPro" id="IPR012677">
    <property type="entry name" value="Nucleotide-bd_a/b_plait_sf"/>
</dbReference>
<keyword evidence="3" id="KW-0539">Nucleus</keyword>
<dbReference type="SUPFAM" id="SSF54928">
    <property type="entry name" value="RNA-binding domain, RBD"/>
    <property type="match status" value="1"/>
</dbReference>
<keyword evidence="6" id="KW-1185">Reference proteome</keyword>
<proteinExistence type="predicted"/>
<sequence>MNSKVVRLRNIPYGFYEKELYGYFKQFGDVKRVRVLRSKKGYPNGIAFVLFTNVAVAEIAAETMDNYILAEKRIRCSVLKDDNVPKCIQSGGIYADFDKPNEAVVRHAKRQFEPKTEKQDKRIKKRLTANLKSSLAKIKEMGINYTFEIPT</sequence>
<dbReference type="GO" id="GO:0003723">
    <property type="term" value="F:RNA binding"/>
    <property type="evidence" value="ECO:0007669"/>
    <property type="project" value="UniProtKB-UniRule"/>
</dbReference>
<dbReference type="CDD" id="cd12307">
    <property type="entry name" value="RRM_NIFK_like"/>
    <property type="match status" value="1"/>
</dbReference>
<evidence type="ECO:0000313" key="6">
    <source>
        <dbReference type="Proteomes" id="UP000887574"/>
    </source>
</evidence>
<dbReference type="PROSITE" id="PS50102">
    <property type="entry name" value="RRM"/>
    <property type="match status" value="1"/>
</dbReference>
<dbReference type="Pfam" id="PF00076">
    <property type="entry name" value="RRM_1"/>
    <property type="match status" value="1"/>
</dbReference>
<dbReference type="PANTHER" id="PTHR46754">
    <property type="entry name" value="MKI67 FHA DOMAIN-INTERACTING NUCLEOLAR PHOSPHOPROTEIN"/>
    <property type="match status" value="1"/>
</dbReference>
<dbReference type="Proteomes" id="UP000887574">
    <property type="component" value="Unplaced"/>
</dbReference>
<dbReference type="AlphaFoldDB" id="A0A915EA91"/>
<evidence type="ECO:0000256" key="2">
    <source>
        <dbReference type="ARBA" id="ARBA00022884"/>
    </source>
</evidence>
<reference evidence="7" key="1">
    <citation type="submission" date="2022-11" db="UniProtKB">
        <authorList>
            <consortium name="WormBaseParasite"/>
        </authorList>
    </citation>
    <scope>IDENTIFICATION</scope>
</reference>
<evidence type="ECO:0000256" key="4">
    <source>
        <dbReference type="PROSITE-ProRule" id="PRU00176"/>
    </source>
</evidence>
<organism evidence="6 7">
    <name type="scientific">Ditylenchus dipsaci</name>
    <dbReference type="NCBI Taxonomy" id="166011"/>
    <lineage>
        <taxon>Eukaryota</taxon>
        <taxon>Metazoa</taxon>
        <taxon>Ecdysozoa</taxon>
        <taxon>Nematoda</taxon>
        <taxon>Chromadorea</taxon>
        <taxon>Rhabditida</taxon>
        <taxon>Tylenchina</taxon>
        <taxon>Tylenchomorpha</taxon>
        <taxon>Sphaerularioidea</taxon>
        <taxon>Anguinidae</taxon>
        <taxon>Anguininae</taxon>
        <taxon>Ditylenchus</taxon>
    </lineage>
</organism>
<protein>
    <submittedName>
        <fullName evidence="7">RRM domain-containing protein</fullName>
    </submittedName>
</protein>
<feature type="domain" description="RRM" evidence="5">
    <location>
        <begin position="4"/>
        <end position="81"/>
    </location>
</feature>
<dbReference type="SMART" id="SM00360">
    <property type="entry name" value="RRM"/>
    <property type="match status" value="1"/>
</dbReference>
<evidence type="ECO:0000259" key="5">
    <source>
        <dbReference type="PROSITE" id="PS50102"/>
    </source>
</evidence>
<keyword evidence="2 4" id="KW-0694">RNA-binding</keyword>